<gene>
    <name evidence="1" type="ORF">ACFOD9_05610</name>
</gene>
<dbReference type="InterPro" id="IPR004119">
    <property type="entry name" value="EcKL"/>
</dbReference>
<dbReference type="PANTHER" id="PTHR23020:SF41">
    <property type="entry name" value="AMINOGLYCOSIDE PHOSPHOTRANSFERASE DOMAIN-CONTAINING PROTEIN"/>
    <property type="match status" value="1"/>
</dbReference>
<keyword evidence="2" id="KW-1185">Reference proteome</keyword>
<evidence type="ECO:0000313" key="2">
    <source>
        <dbReference type="Proteomes" id="UP001595604"/>
    </source>
</evidence>
<name>A0ABV7INB5_9SPHN</name>
<proteinExistence type="predicted"/>
<evidence type="ECO:0000313" key="1">
    <source>
        <dbReference type="EMBL" id="MFC3173724.1"/>
    </source>
</evidence>
<dbReference type="InterPro" id="IPR052961">
    <property type="entry name" value="Oxido-Kinase-like_Enzymes"/>
</dbReference>
<protein>
    <submittedName>
        <fullName evidence="1">Phosphotransferase</fullName>
    </submittedName>
</protein>
<dbReference type="InterPro" id="IPR011009">
    <property type="entry name" value="Kinase-like_dom_sf"/>
</dbReference>
<reference evidence="2" key="1">
    <citation type="journal article" date="2019" name="Int. J. Syst. Evol. Microbiol.">
        <title>The Global Catalogue of Microorganisms (GCM) 10K type strain sequencing project: providing services to taxonomists for standard genome sequencing and annotation.</title>
        <authorList>
            <consortium name="The Broad Institute Genomics Platform"/>
            <consortium name="The Broad Institute Genome Sequencing Center for Infectious Disease"/>
            <person name="Wu L."/>
            <person name="Ma J."/>
        </authorList>
    </citation>
    <scope>NUCLEOTIDE SEQUENCE [LARGE SCALE GENOMIC DNA]</scope>
    <source>
        <strain evidence="2">KCTC 42984</strain>
    </source>
</reference>
<dbReference type="RefSeq" id="WP_379509109.1">
    <property type="nucleotide sequence ID" value="NZ_JBHRTQ010000005.1"/>
</dbReference>
<comment type="caution">
    <text evidence="1">The sequence shown here is derived from an EMBL/GenBank/DDBJ whole genome shotgun (WGS) entry which is preliminary data.</text>
</comment>
<organism evidence="1 2">
    <name type="scientific">Novosphingobium bradum</name>
    <dbReference type="NCBI Taxonomy" id="1737444"/>
    <lineage>
        <taxon>Bacteria</taxon>
        <taxon>Pseudomonadati</taxon>
        <taxon>Pseudomonadota</taxon>
        <taxon>Alphaproteobacteria</taxon>
        <taxon>Sphingomonadales</taxon>
        <taxon>Sphingomonadaceae</taxon>
        <taxon>Novosphingobium</taxon>
    </lineage>
</organism>
<dbReference type="Proteomes" id="UP001595604">
    <property type="component" value="Unassembled WGS sequence"/>
</dbReference>
<sequence length="364" mass="40759">MIDQSPEVYQAGQITADWLERTLAAAGHADAGVVGFSTRAVGTGQAAGCFRILPEYRDPRPDLPRSIITKFPSDDEGSANAAANSGTYLREIQFYRTLRAQLTIRTPRSYLAECNASGARFALLLEDLAPADQGDQIAGCDAEMARLSVLELVGLHAPTWDNPAILDLDFVRYTSLPERAANIMQRIYRAGLPAFVDRCAQALEPEELALLRRAADCDELPSEYPRLATRCLAHNDYRLDNFLFVPENPAETLRVVDWQTYGSGNPMRDVSYFIGGCLLPELRRRIEQDLVREYHDAMCASGVKDYTFAQCWSDYRQAAWHGTMYAMAGMAFVRQTERGDRLFATMAQRHARQILELGADEFLR</sequence>
<dbReference type="SUPFAM" id="SSF56112">
    <property type="entry name" value="Protein kinase-like (PK-like)"/>
    <property type="match status" value="1"/>
</dbReference>
<dbReference type="PANTHER" id="PTHR23020">
    <property type="entry name" value="UNCHARACTERIZED NUCLEAR HORMONE RECEPTOR-RELATED"/>
    <property type="match status" value="1"/>
</dbReference>
<accession>A0ABV7INB5</accession>
<dbReference type="EMBL" id="JBHRTQ010000005">
    <property type="protein sequence ID" value="MFC3173724.1"/>
    <property type="molecule type" value="Genomic_DNA"/>
</dbReference>
<dbReference type="Gene3D" id="3.90.1200.10">
    <property type="match status" value="1"/>
</dbReference>
<dbReference type="Pfam" id="PF02958">
    <property type="entry name" value="EcKL"/>
    <property type="match status" value="1"/>
</dbReference>